<organism evidence="1 2">
    <name type="scientific">Brachionus calyciflorus</name>
    <dbReference type="NCBI Taxonomy" id="104777"/>
    <lineage>
        <taxon>Eukaryota</taxon>
        <taxon>Metazoa</taxon>
        <taxon>Spiralia</taxon>
        <taxon>Gnathifera</taxon>
        <taxon>Rotifera</taxon>
        <taxon>Eurotatoria</taxon>
        <taxon>Monogononta</taxon>
        <taxon>Pseudotrocha</taxon>
        <taxon>Ploima</taxon>
        <taxon>Brachionidae</taxon>
        <taxon>Brachionus</taxon>
    </lineage>
</organism>
<gene>
    <name evidence="1" type="ORF">OXX778_LOCUS20681</name>
</gene>
<accession>A0A814NJA6</accession>
<protein>
    <submittedName>
        <fullName evidence="1">Uncharacterized protein</fullName>
    </submittedName>
</protein>
<dbReference type="EMBL" id="CAJNOC010007061">
    <property type="protein sequence ID" value="CAF1091259.1"/>
    <property type="molecule type" value="Genomic_DNA"/>
</dbReference>
<keyword evidence="2" id="KW-1185">Reference proteome</keyword>
<comment type="caution">
    <text evidence="1">The sequence shown here is derived from an EMBL/GenBank/DDBJ whole genome shotgun (WGS) entry which is preliminary data.</text>
</comment>
<evidence type="ECO:0000313" key="2">
    <source>
        <dbReference type="Proteomes" id="UP000663879"/>
    </source>
</evidence>
<proteinExistence type="predicted"/>
<evidence type="ECO:0000313" key="1">
    <source>
        <dbReference type="EMBL" id="CAF1091259.1"/>
    </source>
</evidence>
<name>A0A814NJA6_9BILA</name>
<dbReference type="AlphaFoldDB" id="A0A814NJA6"/>
<dbReference type="Proteomes" id="UP000663879">
    <property type="component" value="Unassembled WGS sequence"/>
</dbReference>
<reference evidence="1" key="1">
    <citation type="submission" date="2021-02" db="EMBL/GenBank/DDBJ databases">
        <authorList>
            <person name="Nowell W R."/>
        </authorList>
    </citation>
    <scope>NUCLEOTIDE SEQUENCE</scope>
    <source>
        <strain evidence="1">Ploen Becks lab</strain>
    </source>
</reference>
<sequence length="293" mass="34125">MISRTQKKSRDSNFNCIKCKTRLTLFKKSSFFRLKSEKTLEFANAFKPDLIAELEGLVCINCYMNGKRLFQKLNSYRTEALQAENASFTDFTLENNHPISIESIDLISCHSNIQKINDELPKNNDNPILINQSHLDELGRFNLESLAKIEPVKKEVSMDKEAIVEILDILREKSKKRCLFAEFADPTNEMRNWEKRSKSQALAVYLFWLKTNMEQETIAAFFCSIEMIDVSHFCQQIRDALMNDFVPSYLGSNIRTREDWVSQNSLVAKELYSINEDKLVFFADGKFFFEILK</sequence>